<dbReference type="SUPFAM" id="SSF52799">
    <property type="entry name" value="(Phosphotyrosine protein) phosphatases II"/>
    <property type="match status" value="1"/>
</dbReference>
<dbReference type="EC" id="3.1.3.67" evidence="1"/>
<dbReference type="EMBL" id="NJEU01001523">
    <property type="protein sequence ID" value="PHH65272.1"/>
    <property type="molecule type" value="Genomic_DNA"/>
</dbReference>
<dbReference type="InterPro" id="IPR000387">
    <property type="entry name" value="Tyr_Pase_dom"/>
</dbReference>
<dbReference type="AlphaFoldDB" id="A0A2C5YDB8"/>
<evidence type="ECO:0000259" key="4">
    <source>
        <dbReference type="PROSITE" id="PS51181"/>
    </source>
</evidence>
<evidence type="ECO:0000256" key="2">
    <source>
        <dbReference type="ARBA" id="ARBA00022801"/>
    </source>
</evidence>
<dbReference type="GO" id="GO:0042995">
    <property type="term" value="C:cell projection"/>
    <property type="evidence" value="ECO:0007669"/>
    <property type="project" value="TreeGrafter"/>
</dbReference>
<dbReference type="PANTHER" id="PTHR12305">
    <property type="entry name" value="PHOSPHATASE WITH HOMOLOGY TO TENSIN"/>
    <property type="match status" value="1"/>
</dbReference>
<dbReference type="InterPro" id="IPR016130">
    <property type="entry name" value="Tyr_Pase_AS"/>
</dbReference>
<reference evidence="5 6" key="1">
    <citation type="submission" date="2017-06" db="EMBL/GenBank/DDBJ databases">
        <title>Ant-infecting Ophiocordyceps genomes reveal a high diversity of potential behavioral manipulation genes and a possible major role for enterotoxins.</title>
        <authorList>
            <person name="De Bekker C."/>
            <person name="Evans H.C."/>
            <person name="Brachmann A."/>
            <person name="Hughes D.P."/>
        </authorList>
    </citation>
    <scope>NUCLEOTIDE SEQUENCE [LARGE SCALE GENOMIC DNA]</scope>
    <source>
        <strain evidence="5 6">1348a</strain>
    </source>
</reference>
<protein>
    <recommendedName>
        <fullName evidence="1">phosphatidylinositol-3,4,5-trisphosphate 3-phosphatase</fullName>
        <ecNumber evidence="1">3.1.3.67</ecNumber>
    </recommendedName>
</protein>
<dbReference type="PROSITE" id="PS50056">
    <property type="entry name" value="TYR_PHOSPHATASE_2"/>
    <property type="match status" value="1"/>
</dbReference>
<dbReference type="GO" id="GO:0051896">
    <property type="term" value="P:regulation of phosphatidylinositol 3-kinase/protein kinase B signal transduction"/>
    <property type="evidence" value="ECO:0007669"/>
    <property type="project" value="TreeGrafter"/>
</dbReference>
<dbReference type="PANTHER" id="PTHR12305:SF81">
    <property type="entry name" value="PHOSPHATIDYLINOSITOL 3,4,5-TRISPHOSPHATE 3-PHOSPHATASE AND DUAL-SPECIFICITY PROTEIN PHOSPHATASE PTEN"/>
    <property type="match status" value="1"/>
</dbReference>
<dbReference type="InterPro" id="IPR029023">
    <property type="entry name" value="Tensin_phosphatase"/>
</dbReference>
<organism evidence="5 6">
    <name type="scientific">Ophiocordyceps australis</name>
    <dbReference type="NCBI Taxonomy" id="1399860"/>
    <lineage>
        <taxon>Eukaryota</taxon>
        <taxon>Fungi</taxon>
        <taxon>Dikarya</taxon>
        <taxon>Ascomycota</taxon>
        <taxon>Pezizomycotina</taxon>
        <taxon>Sordariomycetes</taxon>
        <taxon>Hypocreomycetidae</taxon>
        <taxon>Hypocreales</taxon>
        <taxon>Ophiocordycipitaceae</taxon>
        <taxon>Ophiocordyceps</taxon>
    </lineage>
</organism>
<sequence length="143" mass="15712">MGKDDAKKRVVVVHCKAGKGRSGTVACSYLIAHEGWTPADALSRFTQRRMRPRFGAGVSIPSQLRWISYIDRWTNTGSKHYADAAVQVVEIHVWGLRPGVKVSVEGFADEGKTIAAWHTFDESERIVVQQAPETGWGMASEGG</sequence>
<dbReference type="GO" id="GO:0005634">
    <property type="term" value="C:nucleus"/>
    <property type="evidence" value="ECO:0007669"/>
    <property type="project" value="TreeGrafter"/>
</dbReference>
<dbReference type="GO" id="GO:0005886">
    <property type="term" value="C:plasma membrane"/>
    <property type="evidence" value="ECO:0007669"/>
    <property type="project" value="TreeGrafter"/>
</dbReference>
<keyword evidence="2" id="KW-0378">Hydrolase</keyword>
<feature type="domain" description="Tyrosine specific protein phosphatases" evidence="3">
    <location>
        <begin position="1"/>
        <end position="49"/>
    </location>
</feature>
<dbReference type="Gene3D" id="3.90.190.10">
    <property type="entry name" value="Protein tyrosine phosphatase superfamily"/>
    <property type="match status" value="1"/>
</dbReference>
<dbReference type="PROSITE" id="PS00383">
    <property type="entry name" value="TYR_PHOSPHATASE_1"/>
    <property type="match status" value="1"/>
</dbReference>
<dbReference type="GO" id="GO:0005829">
    <property type="term" value="C:cytosol"/>
    <property type="evidence" value="ECO:0007669"/>
    <property type="project" value="TreeGrafter"/>
</dbReference>
<dbReference type="OrthoDB" id="16692at2759"/>
<dbReference type="InterPro" id="IPR000340">
    <property type="entry name" value="Dual-sp_phosphatase_cat-dom"/>
</dbReference>
<dbReference type="GO" id="GO:0046856">
    <property type="term" value="P:phosphatidylinositol dephosphorylation"/>
    <property type="evidence" value="ECO:0007669"/>
    <property type="project" value="TreeGrafter"/>
</dbReference>
<evidence type="ECO:0000313" key="5">
    <source>
        <dbReference type="EMBL" id="PHH65272.1"/>
    </source>
</evidence>
<accession>A0A2C5YDB8</accession>
<dbReference type="PROSITE" id="PS51181">
    <property type="entry name" value="PPASE_TENSIN"/>
    <property type="match status" value="1"/>
</dbReference>
<comment type="caution">
    <text evidence="5">The sequence shown here is derived from an EMBL/GenBank/DDBJ whole genome shotgun (WGS) entry which is preliminary data.</text>
</comment>
<feature type="domain" description="Phosphatase tensin-type" evidence="4">
    <location>
        <begin position="1"/>
        <end position="77"/>
    </location>
</feature>
<proteinExistence type="predicted"/>
<dbReference type="Pfam" id="PF00782">
    <property type="entry name" value="DSPc"/>
    <property type="match status" value="1"/>
</dbReference>
<gene>
    <name evidence="5" type="ORF">CDD82_1680</name>
</gene>
<evidence type="ECO:0000313" key="6">
    <source>
        <dbReference type="Proteomes" id="UP000224854"/>
    </source>
</evidence>
<dbReference type="InterPro" id="IPR051281">
    <property type="entry name" value="Dual-spec_lipid-protein_phosph"/>
</dbReference>
<name>A0A2C5YDB8_9HYPO</name>
<dbReference type="GO" id="GO:0004725">
    <property type="term" value="F:protein tyrosine phosphatase activity"/>
    <property type="evidence" value="ECO:0007669"/>
    <property type="project" value="TreeGrafter"/>
</dbReference>
<keyword evidence="6" id="KW-1185">Reference proteome</keyword>
<evidence type="ECO:0000259" key="3">
    <source>
        <dbReference type="PROSITE" id="PS50056"/>
    </source>
</evidence>
<dbReference type="InterPro" id="IPR029021">
    <property type="entry name" value="Prot-tyrosine_phosphatase-like"/>
</dbReference>
<dbReference type="GO" id="GO:0043491">
    <property type="term" value="P:phosphatidylinositol 3-kinase/protein kinase B signal transduction"/>
    <property type="evidence" value="ECO:0007669"/>
    <property type="project" value="TreeGrafter"/>
</dbReference>
<dbReference type="GO" id="GO:0016314">
    <property type="term" value="F:phosphatidylinositol-3,4,5-trisphosphate 3-phosphatase activity"/>
    <property type="evidence" value="ECO:0007669"/>
    <property type="project" value="UniProtKB-EC"/>
</dbReference>
<dbReference type="Proteomes" id="UP000224854">
    <property type="component" value="Unassembled WGS sequence"/>
</dbReference>
<evidence type="ECO:0000256" key="1">
    <source>
        <dbReference type="ARBA" id="ARBA00013015"/>
    </source>
</evidence>